<accession>H9UIU8</accession>
<evidence type="ECO:0000313" key="1">
    <source>
        <dbReference type="EMBL" id="AFG37441.1"/>
    </source>
</evidence>
<evidence type="ECO:0000313" key="2">
    <source>
        <dbReference type="Proteomes" id="UP000007383"/>
    </source>
</evidence>
<gene>
    <name evidence="1" type="ordered locus">Spiaf_1375</name>
</gene>
<dbReference type="HOGENOM" id="CLU_2920454_0_0_12"/>
<keyword evidence="2" id="KW-1185">Reference proteome</keyword>
<name>H9UIU8_SPIAZ</name>
<protein>
    <submittedName>
        <fullName evidence="1">Uncharacterized protein</fullName>
    </submittedName>
</protein>
<dbReference type="AlphaFoldDB" id="H9UIU8"/>
<reference evidence="2" key="1">
    <citation type="journal article" date="2013" name="Stand. Genomic Sci.">
        <title>Complete genome sequence of the halophilic bacterium Spirochaeta africana type strain (Z-7692(T)) from the alkaline Lake Magadi in the East African Rift.</title>
        <authorList>
            <person name="Liolos K."/>
            <person name="Abt B."/>
            <person name="Scheuner C."/>
            <person name="Teshima H."/>
            <person name="Held B."/>
            <person name="Lapidus A."/>
            <person name="Nolan M."/>
            <person name="Lucas S."/>
            <person name="Deshpande S."/>
            <person name="Cheng J.F."/>
            <person name="Tapia R."/>
            <person name="Goodwin L.A."/>
            <person name="Pitluck S."/>
            <person name="Pagani I."/>
            <person name="Ivanova N."/>
            <person name="Mavromatis K."/>
            <person name="Mikhailova N."/>
            <person name="Huntemann M."/>
            <person name="Pati A."/>
            <person name="Chen A."/>
            <person name="Palaniappan K."/>
            <person name="Land M."/>
            <person name="Rohde M."/>
            <person name="Tindall B.J."/>
            <person name="Detter J.C."/>
            <person name="Goker M."/>
            <person name="Bristow J."/>
            <person name="Eisen J.A."/>
            <person name="Markowitz V."/>
            <person name="Hugenholtz P."/>
            <person name="Woyke T."/>
            <person name="Klenk H.P."/>
            <person name="Kyrpides N.C."/>
        </authorList>
    </citation>
    <scope>NUCLEOTIDE SEQUENCE</scope>
    <source>
        <strain evidence="2">ATCC 700263 / DSM 8902 / Z-7692</strain>
    </source>
</reference>
<proteinExistence type="predicted"/>
<dbReference type="KEGG" id="sfc:Spiaf_1375"/>
<organism evidence="1 2">
    <name type="scientific">Spirochaeta africana (strain ATCC 700263 / DSM 8902 / Z-7692)</name>
    <dbReference type="NCBI Taxonomy" id="889378"/>
    <lineage>
        <taxon>Bacteria</taxon>
        <taxon>Pseudomonadati</taxon>
        <taxon>Spirochaetota</taxon>
        <taxon>Spirochaetia</taxon>
        <taxon>Spirochaetales</taxon>
        <taxon>Spirochaetaceae</taxon>
        <taxon>Spirochaeta</taxon>
    </lineage>
</organism>
<dbReference type="Proteomes" id="UP000007383">
    <property type="component" value="Chromosome"/>
</dbReference>
<dbReference type="RefSeq" id="WP_014455428.1">
    <property type="nucleotide sequence ID" value="NC_017098.1"/>
</dbReference>
<dbReference type="EMBL" id="CP003282">
    <property type="protein sequence ID" value="AFG37441.1"/>
    <property type="molecule type" value="Genomic_DNA"/>
</dbReference>
<sequence>MQTTTQPKQEYSKIINRIYFNRDETDEGILPISERRVMTMNDLLELVENDQCISYKKAMQQ</sequence>